<dbReference type="AlphaFoldDB" id="A0A4U1IBX2"/>
<proteinExistence type="predicted"/>
<dbReference type="RefSeq" id="WP_136893021.1">
    <property type="nucleotide sequence ID" value="NZ_SWJE01000003.1"/>
</dbReference>
<dbReference type="Gene3D" id="2.40.160.10">
    <property type="entry name" value="Porin"/>
    <property type="match status" value="1"/>
</dbReference>
<comment type="caution">
    <text evidence="1">The sequence shown here is derived from an EMBL/GenBank/DDBJ whole genome shotgun (WGS) entry which is preliminary data.</text>
</comment>
<dbReference type="SUPFAM" id="SSF56935">
    <property type="entry name" value="Porins"/>
    <property type="match status" value="1"/>
</dbReference>
<gene>
    <name evidence="1" type="ORF">FAZ69_05915</name>
</gene>
<protein>
    <recommendedName>
        <fullName evidence="3">Porin</fullName>
    </recommendedName>
</protein>
<sequence>MPADNGAKYHQVNLGADYFLSKRTDIYLIGAWQHASGYDSTNTRAVAAINNLPASSTQNLAVATAGIRRKF</sequence>
<evidence type="ECO:0000313" key="1">
    <source>
        <dbReference type="EMBL" id="TKC90905.1"/>
    </source>
</evidence>
<dbReference type="InterPro" id="IPR023614">
    <property type="entry name" value="Porin_dom_sf"/>
</dbReference>
<evidence type="ECO:0000313" key="2">
    <source>
        <dbReference type="Proteomes" id="UP000305539"/>
    </source>
</evidence>
<dbReference type="Proteomes" id="UP000305539">
    <property type="component" value="Unassembled WGS sequence"/>
</dbReference>
<reference evidence="1 2" key="1">
    <citation type="submission" date="2019-04" db="EMBL/GenBank/DDBJ databases">
        <title>Trinickia sp. 7GSK02, isolated from subtropical forest soil.</title>
        <authorList>
            <person name="Gao Z.-H."/>
            <person name="Qiu L.-H."/>
        </authorList>
    </citation>
    <scope>NUCLEOTIDE SEQUENCE [LARGE SCALE GENOMIC DNA]</scope>
    <source>
        <strain evidence="1 2">7GSK02</strain>
    </source>
</reference>
<dbReference type="EMBL" id="SWJE01000003">
    <property type="protein sequence ID" value="TKC90905.1"/>
    <property type="molecule type" value="Genomic_DNA"/>
</dbReference>
<keyword evidence="2" id="KW-1185">Reference proteome</keyword>
<name>A0A4U1IBX2_9BURK</name>
<dbReference type="OrthoDB" id="9135472at2"/>
<accession>A0A4U1IBX2</accession>
<organism evidence="1 2">
    <name type="scientific">Trinickia terrae</name>
    <dbReference type="NCBI Taxonomy" id="2571161"/>
    <lineage>
        <taxon>Bacteria</taxon>
        <taxon>Pseudomonadati</taxon>
        <taxon>Pseudomonadota</taxon>
        <taxon>Betaproteobacteria</taxon>
        <taxon>Burkholderiales</taxon>
        <taxon>Burkholderiaceae</taxon>
        <taxon>Trinickia</taxon>
    </lineage>
</organism>
<evidence type="ECO:0008006" key="3">
    <source>
        <dbReference type="Google" id="ProtNLM"/>
    </source>
</evidence>